<evidence type="ECO:0000256" key="14">
    <source>
        <dbReference type="PIRSR" id="PIRSR605478-2"/>
    </source>
</evidence>
<comment type="caution">
    <text evidence="20">The sequence shown here is derived from an EMBL/GenBank/DDBJ whole genome shotgun (WGS) entry which is preliminary data.</text>
</comment>
<evidence type="ECO:0000256" key="7">
    <source>
        <dbReference type="ARBA" id="ARBA00022723"/>
    </source>
</evidence>
<dbReference type="PROSITE" id="PS00802">
    <property type="entry name" value="TRANSKETOLASE_2"/>
    <property type="match status" value="1"/>
</dbReference>
<evidence type="ECO:0000256" key="13">
    <source>
        <dbReference type="PIRSR" id="PIRSR605478-1"/>
    </source>
</evidence>
<dbReference type="FunFam" id="3.40.50.970:FF:000003">
    <property type="entry name" value="Transketolase"/>
    <property type="match status" value="1"/>
</dbReference>
<dbReference type="Pfam" id="PF22613">
    <property type="entry name" value="Transketolase_C_1"/>
    <property type="match status" value="1"/>
</dbReference>
<feature type="binding site" evidence="14">
    <location>
        <position position="294"/>
    </location>
    <ligand>
        <name>substrate</name>
    </ligand>
</feature>
<dbReference type="InterPro" id="IPR020826">
    <property type="entry name" value="Transketolase_BS"/>
</dbReference>
<comment type="cofactor">
    <cofactor evidence="16">
        <name>Mg(2+)</name>
        <dbReference type="ChEBI" id="CHEBI:18420"/>
    </cofactor>
    <text evidence="16">Binds 1 Mg(2+) ion per subunit. Can also utilize other divalent metal cations, such as Ca(2+), Mn(2+) and Co(2+).</text>
</comment>
<dbReference type="Gene3D" id="3.40.50.920">
    <property type="match status" value="1"/>
</dbReference>
<dbReference type="NCBIfam" id="TIGR00232">
    <property type="entry name" value="tktlase_bact"/>
    <property type="match status" value="1"/>
</dbReference>
<feature type="binding site" evidence="15">
    <location>
        <position position="189"/>
    </location>
    <ligand>
        <name>thiamine diphosphate</name>
        <dbReference type="ChEBI" id="CHEBI:58937"/>
    </ligand>
</feature>
<dbReference type="SMART" id="SM00861">
    <property type="entry name" value="Transket_pyr"/>
    <property type="match status" value="1"/>
</dbReference>
<evidence type="ECO:0000256" key="1">
    <source>
        <dbReference type="ARBA" id="ARBA00001913"/>
    </source>
</evidence>
<dbReference type="InterPro" id="IPR055152">
    <property type="entry name" value="Transketolase-like_C_2"/>
</dbReference>
<feature type="binding site" evidence="15">
    <location>
        <position position="294"/>
    </location>
    <ligand>
        <name>thiamine diphosphate</name>
        <dbReference type="ChEBI" id="CHEBI:58937"/>
    </ligand>
</feature>
<feature type="region of interest" description="Disordered" evidence="18">
    <location>
        <begin position="128"/>
        <end position="147"/>
    </location>
</feature>
<feature type="binding site" evidence="14">
    <location>
        <position position="390"/>
    </location>
    <ligand>
        <name>substrate</name>
    </ligand>
</feature>
<keyword evidence="10 15" id="KW-0786">Thiamine pyrophosphate</keyword>
<dbReference type="GO" id="GO:0009052">
    <property type="term" value="P:pentose-phosphate shunt, non-oxidative branch"/>
    <property type="evidence" value="ECO:0007669"/>
    <property type="project" value="UniProtKB-ARBA"/>
</dbReference>
<feature type="binding site" evidence="15">
    <location>
        <begin position="147"/>
        <end position="149"/>
    </location>
    <ligand>
        <name>thiamine diphosphate</name>
        <dbReference type="ChEBI" id="CHEBI:58937"/>
    </ligand>
</feature>
<comment type="subunit">
    <text evidence="4">Homodimer.</text>
</comment>
<dbReference type="FunFam" id="3.40.50.970:FF:000004">
    <property type="entry name" value="Transketolase"/>
    <property type="match status" value="1"/>
</dbReference>
<dbReference type="CDD" id="cd02012">
    <property type="entry name" value="TPP_TK"/>
    <property type="match status" value="1"/>
</dbReference>
<evidence type="ECO:0000259" key="19">
    <source>
        <dbReference type="SMART" id="SM00861"/>
    </source>
</evidence>
<feature type="active site" description="Proton donor" evidence="13">
    <location>
        <position position="450"/>
    </location>
</feature>
<dbReference type="InterPro" id="IPR005475">
    <property type="entry name" value="Transketolase-like_Pyr-bd"/>
</dbReference>
<dbReference type="SUPFAM" id="SSF52518">
    <property type="entry name" value="Thiamin diphosphate-binding fold (THDP-binding)"/>
    <property type="match status" value="2"/>
</dbReference>
<feature type="domain" description="Transketolase-like pyrimidine-binding" evidence="19">
    <location>
        <begin position="387"/>
        <end position="563"/>
    </location>
</feature>
<evidence type="ECO:0000256" key="9">
    <source>
        <dbReference type="ARBA" id="ARBA00022842"/>
    </source>
</evidence>
<gene>
    <name evidence="20" type="ORF">Amme_005_131</name>
</gene>
<reference evidence="20 21" key="2">
    <citation type="journal article" date="2014" name="FEMS Microbiol. Lett.">
        <title>Draft genomic DNA sequence of the facultatively methylotrophic bacterium Acidomonas methanolica type strain MB58.</title>
        <authorList>
            <person name="Higashiura N."/>
            <person name="Hadano H."/>
            <person name="Hirakawa H."/>
            <person name="Matsutani M."/>
            <person name="Takabe S."/>
            <person name="Matsushita K."/>
            <person name="Azuma Y."/>
        </authorList>
    </citation>
    <scope>NUCLEOTIDE SEQUENCE [LARGE SCALE GENOMIC DNA]</scope>
    <source>
        <strain evidence="20 21">MB58</strain>
    </source>
</reference>
<evidence type="ECO:0000313" key="21">
    <source>
        <dbReference type="Proteomes" id="UP000019760"/>
    </source>
</evidence>
<evidence type="ECO:0000256" key="2">
    <source>
        <dbReference type="ARBA" id="ARBA00001941"/>
    </source>
</evidence>
<dbReference type="Proteomes" id="UP000019760">
    <property type="component" value="Unassembled WGS sequence"/>
</dbReference>
<comment type="similarity">
    <text evidence="3">Belongs to the transketolase family.</text>
</comment>
<feature type="binding site" evidence="14">
    <location>
        <position position="558"/>
    </location>
    <ligand>
        <name>substrate</name>
    </ligand>
</feature>
<feature type="binding site" evidence="14">
    <location>
        <position position="507"/>
    </location>
    <ligand>
        <name>substrate</name>
    </ligand>
</feature>
<evidence type="ECO:0000256" key="15">
    <source>
        <dbReference type="PIRSR" id="PIRSR605478-3"/>
    </source>
</evidence>
<evidence type="ECO:0000256" key="17">
    <source>
        <dbReference type="PIRSR" id="PIRSR605478-5"/>
    </source>
</evidence>
<dbReference type="FunFam" id="3.40.50.920:FF:000003">
    <property type="entry name" value="Transketolase"/>
    <property type="match status" value="1"/>
</dbReference>
<evidence type="ECO:0000256" key="6">
    <source>
        <dbReference type="ARBA" id="ARBA00022679"/>
    </source>
</evidence>
<proteinExistence type="inferred from homology"/>
<keyword evidence="6" id="KW-0808">Transferase</keyword>
<evidence type="ECO:0000256" key="18">
    <source>
        <dbReference type="SAM" id="MobiDB-lite"/>
    </source>
</evidence>
<evidence type="ECO:0000256" key="11">
    <source>
        <dbReference type="ARBA" id="ARBA00049473"/>
    </source>
</evidence>
<dbReference type="PANTHER" id="PTHR43522:SF2">
    <property type="entry name" value="TRANSKETOLASE 1-RELATED"/>
    <property type="match status" value="1"/>
</dbReference>
<feature type="site" description="Important for catalytic activity" evidence="17">
    <location>
        <position position="294"/>
    </location>
</feature>
<evidence type="ECO:0000256" key="16">
    <source>
        <dbReference type="PIRSR" id="PIRSR605478-4"/>
    </source>
</evidence>
<feature type="binding site" evidence="16">
    <location>
        <position position="218"/>
    </location>
    <ligand>
        <name>Mg(2+)</name>
        <dbReference type="ChEBI" id="CHEBI:18420"/>
    </ligand>
</feature>
<dbReference type="Gene3D" id="3.40.50.970">
    <property type="match status" value="2"/>
</dbReference>
<feature type="binding site" evidence="15">
    <location>
        <position position="87"/>
    </location>
    <ligand>
        <name>thiamine diphosphate</name>
        <dbReference type="ChEBI" id="CHEBI:58937"/>
    </ligand>
</feature>
<protein>
    <recommendedName>
        <fullName evidence="5 12">Transketolase</fullName>
        <ecNumber evidence="5 12">2.2.1.1</ecNumber>
    </recommendedName>
</protein>
<comment type="cofactor">
    <cofactor evidence="2">
        <name>Co(2+)</name>
        <dbReference type="ChEBI" id="CHEBI:48828"/>
    </cofactor>
</comment>
<dbReference type="SUPFAM" id="SSF52922">
    <property type="entry name" value="TK C-terminal domain-like"/>
    <property type="match status" value="1"/>
</dbReference>
<evidence type="ECO:0000256" key="4">
    <source>
        <dbReference type="ARBA" id="ARBA00011738"/>
    </source>
</evidence>
<evidence type="ECO:0000256" key="3">
    <source>
        <dbReference type="ARBA" id="ARBA00007131"/>
    </source>
</evidence>
<dbReference type="RefSeq" id="WP_042055430.1">
    <property type="nucleotide sequence ID" value="NZ_BAND01000005.1"/>
</dbReference>
<accession>A0A023D0S1</accession>
<dbReference type="Pfam" id="PF02779">
    <property type="entry name" value="Transket_pyr"/>
    <property type="match status" value="1"/>
</dbReference>
<comment type="cofactor">
    <cofactor evidence="15">
        <name>thiamine diphosphate</name>
        <dbReference type="ChEBI" id="CHEBI:58937"/>
    </cofactor>
    <text evidence="15">Binds 1 thiamine pyrophosphate per subunit. During the reaction, the substrate forms a covalent intermediate with the cofactor.</text>
</comment>
<dbReference type="PANTHER" id="PTHR43522">
    <property type="entry name" value="TRANSKETOLASE"/>
    <property type="match status" value="1"/>
</dbReference>
<dbReference type="GO" id="GO:0005829">
    <property type="term" value="C:cytosol"/>
    <property type="evidence" value="ECO:0007669"/>
    <property type="project" value="TreeGrafter"/>
</dbReference>
<dbReference type="OrthoDB" id="8732661at2"/>
<feature type="binding site" evidence="14">
    <location>
        <position position="499"/>
    </location>
    <ligand>
        <name>substrate</name>
    </ligand>
</feature>
<organism evidence="20 21">
    <name type="scientific">Acidomonas methanolica NBRC 104435</name>
    <dbReference type="NCBI Taxonomy" id="1231351"/>
    <lineage>
        <taxon>Bacteria</taxon>
        <taxon>Pseudomonadati</taxon>
        <taxon>Pseudomonadota</taxon>
        <taxon>Alphaproteobacteria</taxon>
        <taxon>Acetobacterales</taxon>
        <taxon>Acetobacteraceae</taxon>
        <taxon>Acidomonas</taxon>
    </lineage>
</organism>
<keyword evidence="21" id="KW-1185">Reference proteome</keyword>
<feature type="binding site" evidence="15">
    <location>
        <position position="218"/>
    </location>
    <ligand>
        <name>thiamine diphosphate</name>
        <dbReference type="ChEBI" id="CHEBI:58937"/>
    </ligand>
</feature>
<evidence type="ECO:0000256" key="5">
    <source>
        <dbReference type="ARBA" id="ARBA00013152"/>
    </source>
</evidence>
<feature type="binding site" evidence="14">
    <location>
        <position position="511"/>
    </location>
    <ligand>
        <name>substrate</name>
    </ligand>
</feature>
<feature type="binding site" evidence="16">
    <location>
        <position position="220"/>
    </location>
    <ligand>
        <name>Mg(2+)</name>
        <dbReference type="ChEBI" id="CHEBI:18420"/>
    </ligand>
</feature>
<dbReference type="InterPro" id="IPR009014">
    <property type="entry name" value="Transketo_C/PFOR_II"/>
</dbReference>
<evidence type="ECO:0000313" key="20">
    <source>
        <dbReference type="EMBL" id="GAJ27743.1"/>
    </source>
</evidence>
<dbReference type="InterPro" id="IPR029061">
    <property type="entry name" value="THDP-binding"/>
</dbReference>
<name>A0A023D0S1_ACIMT</name>
<dbReference type="GO" id="GO:0046872">
    <property type="term" value="F:metal ion binding"/>
    <property type="evidence" value="ECO:0007669"/>
    <property type="project" value="UniProtKB-KW"/>
</dbReference>
<feature type="binding site" evidence="14">
    <location>
        <position position="417"/>
    </location>
    <ligand>
        <name>substrate</name>
    </ligand>
</feature>
<dbReference type="EMBL" id="BAND01000005">
    <property type="protein sequence ID" value="GAJ27743.1"/>
    <property type="molecule type" value="Genomic_DNA"/>
</dbReference>
<keyword evidence="8" id="KW-0106">Calcium</keyword>
<dbReference type="Pfam" id="PF00456">
    <property type="entry name" value="Transketolase_N"/>
    <property type="match status" value="1"/>
</dbReference>
<evidence type="ECO:0000256" key="12">
    <source>
        <dbReference type="NCBIfam" id="TIGR00232"/>
    </source>
</evidence>
<dbReference type="CDD" id="cd07033">
    <property type="entry name" value="TPP_PYR_DXS_TK_like"/>
    <property type="match status" value="1"/>
</dbReference>
<dbReference type="EC" id="2.2.1.1" evidence="5 12"/>
<dbReference type="InterPro" id="IPR005478">
    <property type="entry name" value="Transketolase_bac-like"/>
</dbReference>
<sequence length="705" mass="75912">MRSINSFAVHGADVGGSSGAATDIGQLAINTIRTLSMDGVQKANSGHPGTPMALAPAMYALWQRELKYDPANPLWPGRDRFVLSVGHASMLLYAAIYLAGVRDVRDGKVLPAPSLTLDDLKQFRQLDSKTPGHPEYRHTAGVETTTGPLGQGCGNSVGFAMGEEWLAATYNRPGYDLFDYHTYTFCGDGDMMEGVASEAASIAGHLELGKLIWVYDSNRISIEGSTDIAFTEDVGKRFEGYKWHVQSVLDANDVDAISKAFEAARAVKDKPSLIILHSVIGYGAPKKAGTAAAHGEPLGDAEIKGAKEAYGWPTLEPFFVPDGVQAHFQEGLGARGAAASKAWYEKFAAYEKEYPKEAAELKDIFAHRLPQGWDKDIPTWDADPKGVATRASSGKVLNAVAKNVPWLLGGAADLAPSTKTNLTFEGVKSFQPAHWNGSYAGRNLHFGVREHAMGAISNGLALSGLRAYCSGFFIFSDYMKNPIRLSALMEVPVIYIFTHDSIGVGEDGPTHQPIEQLAQFRAMPGMTTIRPGDANEVSAAWRTIMPETHTPVALILSRQDLPTLDRTKYASAEGLAKGAYVLASCEGTPDVILMASGSEVSLVVQAYEKLTAEGVKARVVSFPSFDLFEAQDQSYRDSVLPPEVKGRVAVEQASPFGWDRYVGSGGAIIAMRTFGASAPLKDLLTKFGFTPEKVYEAAKAQASRK</sequence>
<reference evidence="21" key="1">
    <citation type="journal article" date="2014" name="FEMS Microbiol. Lett.">
        <title>Draft Genomic DNA Sequence of the Facultatively Methylotrophic Bacterium Acidomonas methanolica type strain MB58.</title>
        <authorList>
            <person name="Higashiura N."/>
            <person name="Hadano H."/>
            <person name="Hirakawa H."/>
            <person name="Matsutani M."/>
            <person name="Takabe S."/>
            <person name="Matsushita K."/>
            <person name="Azuma Y."/>
        </authorList>
    </citation>
    <scope>NUCLEOTIDE SEQUENCE [LARGE SCALE GENOMIC DNA]</scope>
    <source>
        <strain evidence="21">MB58</strain>
    </source>
</reference>
<dbReference type="AlphaFoldDB" id="A0A023D0S1"/>
<keyword evidence="9 16" id="KW-0460">Magnesium</keyword>
<dbReference type="InterPro" id="IPR005474">
    <property type="entry name" value="Transketolase_N"/>
</dbReference>
<dbReference type="GO" id="GO:0004802">
    <property type="term" value="F:transketolase activity"/>
    <property type="evidence" value="ECO:0007669"/>
    <property type="project" value="UniProtKB-UniRule"/>
</dbReference>
<feature type="compositionally biased region" description="Basic and acidic residues" evidence="18">
    <location>
        <begin position="128"/>
        <end position="140"/>
    </location>
</feature>
<comment type="cofactor">
    <cofactor evidence="1">
        <name>Ca(2+)</name>
        <dbReference type="ChEBI" id="CHEBI:29108"/>
    </cofactor>
</comment>
<evidence type="ECO:0000256" key="8">
    <source>
        <dbReference type="ARBA" id="ARBA00022837"/>
    </source>
</evidence>
<feature type="binding site" evidence="16">
    <location>
        <position position="188"/>
    </location>
    <ligand>
        <name>Mg(2+)</name>
        <dbReference type="ChEBI" id="CHEBI:18420"/>
    </ligand>
</feature>
<feature type="binding site" evidence="15">
    <location>
        <position position="475"/>
    </location>
    <ligand>
        <name>thiamine diphosphate</name>
        <dbReference type="ChEBI" id="CHEBI:58937"/>
    </ligand>
</feature>
<keyword evidence="7 16" id="KW-0479">Metal-binding</keyword>
<evidence type="ECO:0000256" key="10">
    <source>
        <dbReference type="ARBA" id="ARBA00023052"/>
    </source>
</evidence>
<comment type="catalytic activity">
    <reaction evidence="11">
        <text>D-sedoheptulose 7-phosphate + D-glyceraldehyde 3-phosphate = aldehydo-D-ribose 5-phosphate + D-xylulose 5-phosphate</text>
        <dbReference type="Rhea" id="RHEA:10508"/>
        <dbReference type="ChEBI" id="CHEBI:57483"/>
        <dbReference type="ChEBI" id="CHEBI:57737"/>
        <dbReference type="ChEBI" id="CHEBI:58273"/>
        <dbReference type="ChEBI" id="CHEBI:59776"/>
        <dbReference type="EC" id="2.2.1.1"/>
    </reaction>
</comment>
<dbReference type="InterPro" id="IPR033247">
    <property type="entry name" value="Transketolase_fam"/>
</dbReference>
<feature type="binding site" evidence="14">
    <location>
        <position position="47"/>
    </location>
    <ligand>
        <name>substrate</name>
    </ligand>
</feature>
<feature type="site" description="Important for catalytic activity" evidence="17">
    <location>
        <position position="47"/>
    </location>
</feature>